<dbReference type="RefSeq" id="WP_379882794.1">
    <property type="nucleotide sequence ID" value="NZ_JBHPON010000002.1"/>
</dbReference>
<evidence type="ECO:0000256" key="1">
    <source>
        <dbReference type="SAM" id="SignalP"/>
    </source>
</evidence>
<reference evidence="2 3" key="1">
    <citation type="submission" date="2024-09" db="EMBL/GenBank/DDBJ databases">
        <authorList>
            <person name="Zhang Z.-H."/>
        </authorList>
    </citation>
    <scope>NUCLEOTIDE SEQUENCE [LARGE SCALE GENOMIC DNA]</scope>
    <source>
        <strain evidence="2 3">HHTR114</strain>
    </source>
</reference>
<comment type="caution">
    <text evidence="2">The sequence shown here is derived from an EMBL/GenBank/DDBJ whole genome shotgun (WGS) entry which is preliminary data.</text>
</comment>
<feature type="signal peptide" evidence="1">
    <location>
        <begin position="1"/>
        <end position="28"/>
    </location>
</feature>
<keyword evidence="1" id="KW-0732">Signal</keyword>
<accession>A0ABW1KV40</accession>
<dbReference type="PROSITE" id="PS51257">
    <property type="entry name" value="PROKAR_LIPOPROTEIN"/>
    <property type="match status" value="1"/>
</dbReference>
<keyword evidence="3" id="KW-1185">Reference proteome</keyword>
<evidence type="ECO:0000313" key="2">
    <source>
        <dbReference type="EMBL" id="MFC6035983.1"/>
    </source>
</evidence>
<feature type="chain" id="PRO_5046675008" evidence="1">
    <location>
        <begin position="29"/>
        <end position="341"/>
    </location>
</feature>
<gene>
    <name evidence="2" type="ORF">ACFMB1_10540</name>
</gene>
<organism evidence="2 3">
    <name type="scientific">Hyphococcus aureus</name>
    <dbReference type="NCBI Taxonomy" id="2666033"/>
    <lineage>
        <taxon>Bacteria</taxon>
        <taxon>Pseudomonadati</taxon>
        <taxon>Pseudomonadota</taxon>
        <taxon>Alphaproteobacteria</taxon>
        <taxon>Parvularculales</taxon>
        <taxon>Parvularculaceae</taxon>
        <taxon>Hyphococcus</taxon>
    </lineage>
</organism>
<sequence>MKIRFIAAIGLAAAALGVGLGGCATSTAQSTTPGATSSHRNADFEADRKAILAMAGNYHVTFDFIETVAFEKGYELKDRKLSGGNEIVRIIADDGDFISLQHILVVGGDDKFPVKHWRQDWRYEPESVLVFTGANTWETRDLSKADVKGKWSQVVYQVDDAPRYGAVGAWEHEDGVSAWTPPREWRPLPRRDATKRDDYQAVDAINRHAITPDGWVHEQDNTKLVLKGGEPHALVREIGVNTYKKFDDFEIAIGDDYWTATEDYWAAVRAEWTRIEAENPSFGLTVQGEPEAVYMPILDLAAAVEDGEKTSEAAADEARDIIASFVTTSPAGLQARLASAD</sequence>
<dbReference type="InterPro" id="IPR046715">
    <property type="entry name" value="DUF6607"/>
</dbReference>
<dbReference type="EMBL" id="JBHPON010000002">
    <property type="protein sequence ID" value="MFC6035983.1"/>
    <property type="molecule type" value="Genomic_DNA"/>
</dbReference>
<name>A0ABW1KV40_9PROT</name>
<evidence type="ECO:0000313" key="3">
    <source>
        <dbReference type="Proteomes" id="UP001596116"/>
    </source>
</evidence>
<dbReference type="Proteomes" id="UP001596116">
    <property type="component" value="Unassembled WGS sequence"/>
</dbReference>
<proteinExistence type="predicted"/>
<dbReference type="Pfam" id="PF20311">
    <property type="entry name" value="DUF6607"/>
    <property type="match status" value="1"/>
</dbReference>
<protein>
    <submittedName>
        <fullName evidence="2">DUF6607 family protein</fullName>
    </submittedName>
</protein>